<dbReference type="AlphaFoldDB" id="A0A372M7V6"/>
<dbReference type="EMBL" id="QUAK01000046">
    <property type="protein sequence ID" value="RFU87034.1"/>
    <property type="molecule type" value="Genomic_DNA"/>
</dbReference>
<proteinExistence type="predicted"/>
<feature type="domain" description="ABC3 transporter permease C-terminal" evidence="8">
    <location>
        <begin position="316"/>
        <end position="465"/>
    </location>
</feature>
<protein>
    <submittedName>
        <fullName evidence="9">ABC transporter permease</fullName>
    </submittedName>
</protein>
<comment type="subcellular location">
    <subcellularLocation>
        <location evidence="1">Cell membrane</location>
        <topology evidence="1">Multi-pass membrane protein</topology>
    </subcellularLocation>
</comment>
<organism evidence="9 10">
    <name type="scientific">Streptomyces triticagri</name>
    <dbReference type="NCBI Taxonomy" id="2293568"/>
    <lineage>
        <taxon>Bacteria</taxon>
        <taxon>Bacillati</taxon>
        <taxon>Actinomycetota</taxon>
        <taxon>Actinomycetes</taxon>
        <taxon>Kitasatosporales</taxon>
        <taxon>Streptomycetaceae</taxon>
        <taxon>Streptomyces</taxon>
    </lineage>
</organism>
<feature type="transmembrane region" description="Helical" evidence="7">
    <location>
        <begin position="355"/>
        <end position="375"/>
    </location>
</feature>
<keyword evidence="3 7" id="KW-0812">Transmembrane</keyword>
<evidence type="ECO:0000256" key="5">
    <source>
        <dbReference type="ARBA" id="ARBA00023136"/>
    </source>
</evidence>
<evidence type="ECO:0000256" key="7">
    <source>
        <dbReference type="SAM" id="Phobius"/>
    </source>
</evidence>
<keyword evidence="2" id="KW-1003">Cell membrane</keyword>
<dbReference type="RefSeq" id="WP_128555373.1">
    <property type="nucleotide sequence ID" value="NZ_QUAK01000046.1"/>
</dbReference>
<evidence type="ECO:0000256" key="4">
    <source>
        <dbReference type="ARBA" id="ARBA00022989"/>
    </source>
</evidence>
<evidence type="ECO:0000256" key="6">
    <source>
        <dbReference type="SAM" id="MobiDB-lite"/>
    </source>
</evidence>
<dbReference type="InterPro" id="IPR050250">
    <property type="entry name" value="Macrolide_Exporter_MacB"/>
</dbReference>
<evidence type="ECO:0000256" key="1">
    <source>
        <dbReference type="ARBA" id="ARBA00004651"/>
    </source>
</evidence>
<evidence type="ECO:0000313" key="10">
    <source>
        <dbReference type="Proteomes" id="UP000263094"/>
    </source>
</evidence>
<evidence type="ECO:0000259" key="8">
    <source>
        <dbReference type="Pfam" id="PF02687"/>
    </source>
</evidence>
<accession>A0A372M7V6</accession>
<dbReference type="Proteomes" id="UP000263094">
    <property type="component" value="Unassembled WGS sequence"/>
</dbReference>
<comment type="caution">
    <text evidence="9">The sequence shown here is derived from an EMBL/GenBank/DDBJ whole genome shotgun (WGS) entry which is preliminary data.</text>
</comment>
<feature type="transmembrane region" description="Helical" evidence="7">
    <location>
        <begin position="314"/>
        <end position="335"/>
    </location>
</feature>
<evidence type="ECO:0000256" key="3">
    <source>
        <dbReference type="ARBA" id="ARBA00022692"/>
    </source>
</evidence>
<gene>
    <name evidence="9" type="ORF">DY218_08860</name>
</gene>
<dbReference type="InterPro" id="IPR003838">
    <property type="entry name" value="ABC3_permease_C"/>
</dbReference>
<keyword evidence="4 7" id="KW-1133">Transmembrane helix</keyword>
<dbReference type="PANTHER" id="PTHR30572">
    <property type="entry name" value="MEMBRANE COMPONENT OF TRANSPORTER-RELATED"/>
    <property type="match status" value="1"/>
</dbReference>
<dbReference type="PANTHER" id="PTHR30572:SF9">
    <property type="entry name" value="ABC TRANSPORTER PERMEASE PROTEIN"/>
    <property type="match status" value="1"/>
</dbReference>
<reference evidence="9 10" key="1">
    <citation type="submission" date="2018-08" db="EMBL/GenBank/DDBJ databases">
        <title>Isolation, diversity and antifungal activity of Actinobacteria from wheat.</title>
        <authorList>
            <person name="Han C."/>
        </authorList>
    </citation>
    <scope>NUCLEOTIDE SEQUENCE [LARGE SCALE GENOMIC DNA]</scope>
    <source>
        <strain evidence="9 10">NEAU-YY421</strain>
    </source>
</reference>
<feature type="transmembrane region" description="Helical" evidence="7">
    <location>
        <begin position="442"/>
        <end position="462"/>
    </location>
</feature>
<feature type="region of interest" description="Disordered" evidence="6">
    <location>
        <begin position="395"/>
        <end position="422"/>
    </location>
</feature>
<keyword evidence="5 7" id="KW-0472">Membrane</keyword>
<feature type="compositionally biased region" description="Basic and acidic residues" evidence="6">
    <location>
        <begin position="398"/>
        <end position="408"/>
    </location>
</feature>
<evidence type="ECO:0000256" key="2">
    <source>
        <dbReference type="ARBA" id="ARBA00022475"/>
    </source>
</evidence>
<dbReference type="OrthoDB" id="9812886at2"/>
<dbReference type="GO" id="GO:0022857">
    <property type="term" value="F:transmembrane transporter activity"/>
    <property type="evidence" value="ECO:0007669"/>
    <property type="project" value="TreeGrafter"/>
</dbReference>
<keyword evidence="10" id="KW-1185">Reference proteome</keyword>
<sequence length="474" mass="49400">MNLFKRAWWRLTATLGKTLLLTGLFFVVCALVLSGFLIRSAADRAAADAKDQVGAVATLSFDINALMESGRAENGGASGARIDPDDRLRSGKADALGKSPVVTRFSYKVESAGLATEDLKLYRAVPPPPAADTESGDFFKVEGVRDLAAMPSFRNGTSKLVAGKGIGPDTGDGVLVLEKRLADANKLEVGDEVTMRSFPGDGSKGKKRQFTVAGIYTSDTASSSQYTPALADPGNLVYASPNAAGALSAVTPTDEGSDIQEATFTLRNPGDLPKLKKQAAALGLDPDIYPLAVNDKQYKQLVGPISKTAGFATLTVWLVSLAGVAVLSLIVASSLRERRRELGILLALGERRPRLLGQHLVEIAACAIVAIGLAVPASQALAGTAGSSLLAGEVSDAENDKADEEKNSYADSMGGAAQDEEPAAEPIEDLDVRLTGADLAKVGAAGLGIAALATLIPGYRVLRLKPRQILTKGD</sequence>
<dbReference type="Pfam" id="PF02687">
    <property type="entry name" value="FtsX"/>
    <property type="match status" value="1"/>
</dbReference>
<evidence type="ECO:0000313" key="9">
    <source>
        <dbReference type="EMBL" id="RFU87034.1"/>
    </source>
</evidence>
<dbReference type="GO" id="GO:0005886">
    <property type="term" value="C:plasma membrane"/>
    <property type="evidence" value="ECO:0007669"/>
    <property type="project" value="UniProtKB-SubCell"/>
</dbReference>
<name>A0A372M7V6_9ACTN</name>